<sequence length="154" mass="17250">MTSTDNKSTKNIEKAKGEIVMTVVSKAMKNKVEGYIQKYSEMKALEAQLKMMRAEIEKYMEKKNLPIIEAPNGSVSFQPSTRPVNSALYTTYDIGVVSVLPEEVVEEVIATVIDRDKLNAFVKAGKADQKEVEKYKLGKQTRAFRVKPGITTEV</sequence>
<evidence type="ECO:0000313" key="2">
    <source>
        <dbReference type="EMBL" id="XCD09715.1"/>
    </source>
</evidence>
<feature type="coiled-coil region" evidence="1">
    <location>
        <begin position="35"/>
        <end position="62"/>
    </location>
</feature>
<protein>
    <submittedName>
        <fullName evidence="2">Uncharacterized protein</fullName>
    </submittedName>
</protein>
<evidence type="ECO:0000256" key="1">
    <source>
        <dbReference type="SAM" id="Coils"/>
    </source>
</evidence>
<accession>A0AAU8BDH9</accession>
<dbReference type="EMBL" id="PP819608">
    <property type="protein sequence ID" value="XCD09715.1"/>
    <property type="molecule type" value="Genomic_DNA"/>
</dbReference>
<keyword evidence="1" id="KW-0175">Coiled coil</keyword>
<dbReference type="InterPro" id="IPR055800">
    <property type="entry name" value="DUF7376"/>
</dbReference>
<dbReference type="Pfam" id="PF24091">
    <property type="entry name" value="DUF7376"/>
    <property type="match status" value="1"/>
</dbReference>
<reference evidence="2" key="1">
    <citation type="submission" date="2024-05" db="EMBL/GenBank/DDBJ databases">
        <authorList>
            <person name="Herbig A.F."/>
            <person name="Pendergrass E.L."/>
        </authorList>
    </citation>
    <scope>NUCLEOTIDE SEQUENCE</scope>
</reference>
<organism evidence="2">
    <name type="scientific">Bacillus phage Adastra</name>
    <dbReference type="NCBI Taxonomy" id="3143958"/>
    <lineage>
        <taxon>Viruses</taxon>
        <taxon>Duplodnaviria</taxon>
        <taxon>Heunggongvirae</taxon>
        <taxon>Uroviricota</taxon>
        <taxon>Caudoviricetes</taxon>
        <taxon>Herelleviridae</taxon>
        <taxon>Spounavirinae</taxon>
        <taxon>Okubovirus</taxon>
    </lineage>
</organism>
<gene>
    <name evidence="2" type="ORF">Adastra170</name>
</gene>
<name>A0AAU8BDH9_9CAUD</name>
<proteinExistence type="predicted"/>